<dbReference type="Gramene" id="KOM28432">
    <property type="protein sequence ID" value="KOM28432"/>
    <property type="gene ID" value="LR48_Vigan543s002000"/>
</dbReference>
<sequence>MHLLSRTPLLWSYPRCSLSSHVGASGSLTAAPKCLAASLQSVSLHPSKVSRCYSKVSRWAWRSFARSGGISFLMARRGCDSGGVVAVTNGISVKTKLAMKLSCNFHGTMASHDEDEFLHWLLQWVSRMEEIATSSRAWRFGDGGFTTTQFSGDVEKEKDVIRVSGKMNVRFGTKKIKNTLLPRLSVNRGRIRTFLPRFIIETKYLSLFAYICLDCETAAYKQK</sequence>
<accession>A0A0L9TD31</accession>
<evidence type="ECO:0000313" key="2">
    <source>
        <dbReference type="Proteomes" id="UP000053144"/>
    </source>
</evidence>
<name>A0A0L9TD31_PHAAN</name>
<proteinExistence type="predicted"/>
<gene>
    <name evidence="1" type="ORF">LR48_Vigan543s002000</name>
</gene>
<organism evidence="1 2">
    <name type="scientific">Phaseolus angularis</name>
    <name type="common">Azuki bean</name>
    <name type="synonym">Vigna angularis</name>
    <dbReference type="NCBI Taxonomy" id="3914"/>
    <lineage>
        <taxon>Eukaryota</taxon>
        <taxon>Viridiplantae</taxon>
        <taxon>Streptophyta</taxon>
        <taxon>Embryophyta</taxon>
        <taxon>Tracheophyta</taxon>
        <taxon>Spermatophyta</taxon>
        <taxon>Magnoliopsida</taxon>
        <taxon>eudicotyledons</taxon>
        <taxon>Gunneridae</taxon>
        <taxon>Pentapetalae</taxon>
        <taxon>rosids</taxon>
        <taxon>fabids</taxon>
        <taxon>Fabales</taxon>
        <taxon>Fabaceae</taxon>
        <taxon>Papilionoideae</taxon>
        <taxon>50 kb inversion clade</taxon>
        <taxon>NPAAA clade</taxon>
        <taxon>indigoferoid/millettioid clade</taxon>
        <taxon>Phaseoleae</taxon>
        <taxon>Vigna</taxon>
    </lineage>
</organism>
<evidence type="ECO:0000313" key="1">
    <source>
        <dbReference type="EMBL" id="KOM28432.1"/>
    </source>
</evidence>
<dbReference type="Proteomes" id="UP000053144">
    <property type="component" value="Unassembled WGS sequence"/>
</dbReference>
<protein>
    <submittedName>
        <fullName evidence="1">Uncharacterized protein</fullName>
    </submittedName>
</protein>
<dbReference type="EMBL" id="KQ258435">
    <property type="protein sequence ID" value="KOM28432.1"/>
    <property type="molecule type" value="Genomic_DNA"/>
</dbReference>
<dbReference type="AlphaFoldDB" id="A0A0L9TD31"/>
<reference evidence="2" key="1">
    <citation type="journal article" date="2015" name="Proc. Natl. Acad. Sci. U.S.A.">
        <title>Genome sequencing of adzuki bean (Vigna angularis) provides insight into high starch and low fat accumulation and domestication.</title>
        <authorList>
            <person name="Yang K."/>
            <person name="Tian Z."/>
            <person name="Chen C."/>
            <person name="Luo L."/>
            <person name="Zhao B."/>
            <person name="Wang Z."/>
            <person name="Yu L."/>
            <person name="Li Y."/>
            <person name="Sun Y."/>
            <person name="Li W."/>
            <person name="Chen Y."/>
            <person name="Li Y."/>
            <person name="Zhang Y."/>
            <person name="Ai D."/>
            <person name="Zhao J."/>
            <person name="Shang C."/>
            <person name="Ma Y."/>
            <person name="Wu B."/>
            <person name="Wang M."/>
            <person name="Gao L."/>
            <person name="Sun D."/>
            <person name="Zhang P."/>
            <person name="Guo F."/>
            <person name="Wang W."/>
            <person name="Li Y."/>
            <person name="Wang J."/>
            <person name="Varshney R.K."/>
            <person name="Wang J."/>
            <person name="Ling H.Q."/>
            <person name="Wan P."/>
        </authorList>
    </citation>
    <scope>NUCLEOTIDE SEQUENCE</scope>
    <source>
        <strain evidence="2">cv. Jingnong 6</strain>
    </source>
</reference>